<dbReference type="Pfam" id="PF05970">
    <property type="entry name" value="PIF1"/>
    <property type="match status" value="1"/>
</dbReference>
<keyword evidence="1" id="KW-0347">Helicase</keyword>
<gene>
    <name evidence="3" type="ORF">V5N11_031394</name>
</gene>
<dbReference type="GO" id="GO:0043139">
    <property type="term" value="F:5'-3' DNA helicase activity"/>
    <property type="evidence" value="ECO:0007669"/>
    <property type="project" value="UniProtKB-EC"/>
</dbReference>
<dbReference type="PANTHER" id="PTHR10492">
    <property type="match status" value="1"/>
</dbReference>
<sequence>MLAALIAKADLIIWDEAPMAHRHTFEALDRTLRDLLSVENKELATKPFGGKTVLLGGDFRQILPIIPQGSRQDTVSASISRSYMWDTCNFYMLTENMRLKPEDKNFAAWILQVGNGIAPTVQPQEDTYNDGARIAIDKSFMLPRTDDPLQEITEAAYPNRPGPIGVDKGQWPRGQFVFSQFS</sequence>
<name>A0ABD1A7G5_CARAN</name>
<dbReference type="Gene3D" id="3.40.50.300">
    <property type="entry name" value="P-loop containing nucleotide triphosphate hydrolases"/>
    <property type="match status" value="1"/>
</dbReference>
<dbReference type="PANTHER" id="PTHR10492:SF90">
    <property type="entry name" value="ATP-DEPENDENT DNA HELICASE"/>
    <property type="match status" value="1"/>
</dbReference>
<evidence type="ECO:0000313" key="3">
    <source>
        <dbReference type="EMBL" id="KAL1202766.1"/>
    </source>
</evidence>
<organism evidence="3 4">
    <name type="scientific">Cardamine amara subsp. amara</name>
    <dbReference type="NCBI Taxonomy" id="228776"/>
    <lineage>
        <taxon>Eukaryota</taxon>
        <taxon>Viridiplantae</taxon>
        <taxon>Streptophyta</taxon>
        <taxon>Embryophyta</taxon>
        <taxon>Tracheophyta</taxon>
        <taxon>Spermatophyta</taxon>
        <taxon>Magnoliopsida</taxon>
        <taxon>eudicotyledons</taxon>
        <taxon>Gunneridae</taxon>
        <taxon>Pentapetalae</taxon>
        <taxon>rosids</taxon>
        <taxon>malvids</taxon>
        <taxon>Brassicales</taxon>
        <taxon>Brassicaceae</taxon>
        <taxon>Cardamineae</taxon>
        <taxon>Cardamine</taxon>
    </lineage>
</organism>
<comment type="caution">
    <text evidence="3">The sequence shown here is derived from an EMBL/GenBank/DDBJ whole genome shotgun (WGS) entry which is preliminary data.</text>
</comment>
<keyword evidence="1" id="KW-0227">DNA damage</keyword>
<comment type="similarity">
    <text evidence="1">Belongs to the helicase family.</text>
</comment>
<dbReference type="GO" id="GO:0006310">
    <property type="term" value="P:DNA recombination"/>
    <property type="evidence" value="ECO:0007669"/>
    <property type="project" value="UniProtKB-KW"/>
</dbReference>
<dbReference type="GO" id="GO:0016787">
    <property type="term" value="F:hydrolase activity"/>
    <property type="evidence" value="ECO:0007669"/>
    <property type="project" value="UniProtKB-KW"/>
</dbReference>
<keyword evidence="1" id="KW-0233">DNA recombination</keyword>
<evidence type="ECO:0000313" key="4">
    <source>
        <dbReference type="Proteomes" id="UP001558713"/>
    </source>
</evidence>
<dbReference type="Proteomes" id="UP001558713">
    <property type="component" value="Unassembled WGS sequence"/>
</dbReference>
<keyword evidence="1" id="KW-0234">DNA repair</keyword>
<feature type="domain" description="DNA helicase Pif1-like DEAD-box helicase" evidence="2">
    <location>
        <begin position="2"/>
        <end position="120"/>
    </location>
</feature>
<reference evidence="3 4" key="1">
    <citation type="submission" date="2024-04" db="EMBL/GenBank/DDBJ databases">
        <title>Genome assembly C_amara_ONT_v2.</title>
        <authorList>
            <person name="Yant L."/>
            <person name="Moore C."/>
            <person name="Slenker M."/>
        </authorList>
    </citation>
    <scope>NUCLEOTIDE SEQUENCE [LARGE SCALE GENOMIC DNA]</scope>
    <source>
        <tissue evidence="3">Leaf</tissue>
    </source>
</reference>
<dbReference type="InterPro" id="IPR027417">
    <property type="entry name" value="P-loop_NTPase"/>
</dbReference>
<evidence type="ECO:0000259" key="2">
    <source>
        <dbReference type="Pfam" id="PF05970"/>
    </source>
</evidence>
<dbReference type="InterPro" id="IPR010285">
    <property type="entry name" value="DNA_helicase_pif1-like_DEAD"/>
</dbReference>
<protein>
    <recommendedName>
        <fullName evidence="1">ATP-dependent DNA helicase</fullName>
        <ecNumber evidence="1">5.6.2.3</ecNumber>
    </recommendedName>
</protein>
<comment type="catalytic activity">
    <reaction evidence="1">
        <text>ATP + H2O = ADP + phosphate + H(+)</text>
        <dbReference type="Rhea" id="RHEA:13065"/>
        <dbReference type="ChEBI" id="CHEBI:15377"/>
        <dbReference type="ChEBI" id="CHEBI:15378"/>
        <dbReference type="ChEBI" id="CHEBI:30616"/>
        <dbReference type="ChEBI" id="CHEBI:43474"/>
        <dbReference type="ChEBI" id="CHEBI:456216"/>
        <dbReference type="EC" id="5.6.2.3"/>
    </reaction>
</comment>
<dbReference type="GO" id="GO:0005524">
    <property type="term" value="F:ATP binding"/>
    <property type="evidence" value="ECO:0007669"/>
    <property type="project" value="UniProtKB-KW"/>
</dbReference>
<accession>A0ABD1A7G5</accession>
<dbReference type="AlphaFoldDB" id="A0ABD1A7G5"/>
<proteinExistence type="inferred from homology"/>
<dbReference type="EC" id="5.6.2.3" evidence="1"/>
<keyword evidence="1" id="KW-0547">Nucleotide-binding</keyword>
<dbReference type="EMBL" id="JBANAX010000570">
    <property type="protein sequence ID" value="KAL1202766.1"/>
    <property type="molecule type" value="Genomic_DNA"/>
</dbReference>
<keyword evidence="1" id="KW-0067">ATP-binding</keyword>
<dbReference type="GO" id="GO:0006281">
    <property type="term" value="P:DNA repair"/>
    <property type="evidence" value="ECO:0007669"/>
    <property type="project" value="UniProtKB-KW"/>
</dbReference>
<evidence type="ECO:0000256" key="1">
    <source>
        <dbReference type="RuleBase" id="RU363044"/>
    </source>
</evidence>
<dbReference type="SUPFAM" id="SSF52540">
    <property type="entry name" value="P-loop containing nucleoside triphosphate hydrolases"/>
    <property type="match status" value="1"/>
</dbReference>
<keyword evidence="4" id="KW-1185">Reference proteome</keyword>
<comment type="cofactor">
    <cofactor evidence="1">
        <name>Mg(2+)</name>
        <dbReference type="ChEBI" id="CHEBI:18420"/>
    </cofactor>
</comment>
<keyword evidence="1" id="KW-0378">Hydrolase</keyword>